<evidence type="ECO:0000313" key="1">
    <source>
        <dbReference type="EMBL" id="KOM26334.1"/>
    </source>
</evidence>
<protein>
    <recommendedName>
        <fullName evidence="3">DDE Tnp4 domain-containing protein</fullName>
    </recommendedName>
</protein>
<gene>
    <name evidence="1" type="ORF">LR48_Vigan252s004600</name>
</gene>
<name>A0A0L9T8B0_PHAAN</name>
<evidence type="ECO:0008006" key="3">
    <source>
        <dbReference type="Google" id="ProtNLM"/>
    </source>
</evidence>
<dbReference type="AlphaFoldDB" id="A0A0L9T8B0"/>
<dbReference type="Gramene" id="KOM26334">
    <property type="protein sequence ID" value="KOM26334"/>
    <property type="gene ID" value="LR48_Vigan252s004600"/>
</dbReference>
<reference evidence="2" key="1">
    <citation type="journal article" date="2015" name="Proc. Natl. Acad. Sci. U.S.A.">
        <title>Genome sequencing of adzuki bean (Vigna angularis) provides insight into high starch and low fat accumulation and domestication.</title>
        <authorList>
            <person name="Yang K."/>
            <person name="Tian Z."/>
            <person name="Chen C."/>
            <person name="Luo L."/>
            <person name="Zhao B."/>
            <person name="Wang Z."/>
            <person name="Yu L."/>
            <person name="Li Y."/>
            <person name="Sun Y."/>
            <person name="Li W."/>
            <person name="Chen Y."/>
            <person name="Li Y."/>
            <person name="Zhang Y."/>
            <person name="Ai D."/>
            <person name="Zhao J."/>
            <person name="Shang C."/>
            <person name="Ma Y."/>
            <person name="Wu B."/>
            <person name="Wang M."/>
            <person name="Gao L."/>
            <person name="Sun D."/>
            <person name="Zhang P."/>
            <person name="Guo F."/>
            <person name="Wang W."/>
            <person name="Li Y."/>
            <person name="Wang J."/>
            <person name="Varshney R.K."/>
            <person name="Wang J."/>
            <person name="Ling H.Q."/>
            <person name="Wan P."/>
        </authorList>
    </citation>
    <scope>NUCLEOTIDE SEQUENCE</scope>
    <source>
        <strain evidence="2">cv. Jingnong 6</strain>
    </source>
</reference>
<organism evidence="1 2">
    <name type="scientific">Phaseolus angularis</name>
    <name type="common">Azuki bean</name>
    <name type="synonym">Vigna angularis</name>
    <dbReference type="NCBI Taxonomy" id="3914"/>
    <lineage>
        <taxon>Eukaryota</taxon>
        <taxon>Viridiplantae</taxon>
        <taxon>Streptophyta</taxon>
        <taxon>Embryophyta</taxon>
        <taxon>Tracheophyta</taxon>
        <taxon>Spermatophyta</taxon>
        <taxon>Magnoliopsida</taxon>
        <taxon>eudicotyledons</taxon>
        <taxon>Gunneridae</taxon>
        <taxon>Pentapetalae</taxon>
        <taxon>rosids</taxon>
        <taxon>fabids</taxon>
        <taxon>Fabales</taxon>
        <taxon>Fabaceae</taxon>
        <taxon>Papilionoideae</taxon>
        <taxon>50 kb inversion clade</taxon>
        <taxon>NPAAA clade</taxon>
        <taxon>indigoferoid/millettioid clade</taxon>
        <taxon>Phaseoleae</taxon>
        <taxon>Vigna</taxon>
    </lineage>
</organism>
<dbReference type="Proteomes" id="UP000053144">
    <property type="component" value="Unassembled WGS sequence"/>
</dbReference>
<accession>A0A0L9T8B0</accession>
<dbReference type="EMBL" id="KQ258313">
    <property type="protein sequence ID" value="KOM26334.1"/>
    <property type="molecule type" value="Genomic_DNA"/>
</dbReference>
<evidence type="ECO:0000313" key="2">
    <source>
        <dbReference type="Proteomes" id="UP000053144"/>
    </source>
</evidence>
<sequence>MTDIILACCILHNFLRGIDNDDSLLYEVDNELNEREGHNVSSSQVREKDHRLGSSIRDSIADQMLGANRPVVGNGRVAGLQRTRARDLTERGGAWRRVKRSLVLSPAGLAVARGDASDLLVTGRNCDGGRRPATDWPERSAAWRRVTENWLSKPAWLAVARRDGPDPQVTG</sequence>
<proteinExistence type="predicted"/>